<evidence type="ECO:0000313" key="1">
    <source>
        <dbReference type="EMBL" id="EAR92750.1"/>
    </source>
</evidence>
<dbReference type="EMBL" id="GG662743">
    <property type="protein sequence ID" value="EAR92750.1"/>
    <property type="molecule type" value="Genomic_DNA"/>
</dbReference>
<dbReference type="AlphaFoldDB" id="Q237J1"/>
<dbReference type="RefSeq" id="XP_001012995.1">
    <property type="nucleotide sequence ID" value="XM_001012995.1"/>
</dbReference>
<organism evidence="1 2">
    <name type="scientific">Tetrahymena thermophila (strain SB210)</name>
    <dbReference type="NCBI Taxonomy" id="312017"/>
    <lineage>
        <taxon>Eukaryota</taxon>
        <taxon>Sar</taxon>
        <taxon>Alveolata</taxon>
        <taxon>Ciliophora</taxon>
        <taxon>Intramacronucleata</taxon>
        <taxon>Oligohymenophorea</taxon>
        <taxon>Hymenostomatida</taxon>
        <taxon>Tetrahymenina</taxon>
        <taxon>Tetrahymenidae</taxon>
        <taxon>Tetrahymena</taxon>
    </lineage>
</organism>
<dbReference type="GeneID" id="7829898"/>
<keyword evidence="1" id="KW-0472">Membrane</keyword>
<sequence>MNSNYQIFEYTSIKKYCKCGILYFGCKFKSFTTLFFLGIFRLQLLCSIAQTLLLKLFFNSLKSQKSTISEFKRFTLNILGKFQQDIEKKTLQTSKIYKIDIRLNQQQHRLIDTS</sequence>
<keyword evidence="2" id="KW-1185">Reference proteome</keyword>
<dbReference type="KEGG" id="tet:TTHERM_00322940"/>
<keyword evidence="1" id="KW-0812">Transmembrane</keyword>
<proteinExistence type="predicted"/>
<dbReference type="InParanoid" id="Q237J1"/>
<evidence type="ECO:0000313" key="2">
    <source>
        <dbReference type="Proteomes" id="UP000009168"/>
    </source>
</evidence>
<reference evidence="2" key="1">
    <citation type="journal article" date="2006" name="PLoS Biol.">
        <title>Macronuclear genome sequence of the ciliate Tetrahymena thermophila, a model eukaryote.</title>
        <authorList>
            <person name="Eisen J.A."/>
            <person name="Coyne R.S."/>
            <person name="Wu M."/>
            <person name="Wu D."/>
            <person name="Thiagarajan M."/>
            <person name="Wortman J.R."/>
            <person name="Badger J.H."/>
            <person name="Ren Q."/>
            <person name="Amedeo P."/>
            <person name="Jones K.M."/>
            <person name="Tallon L.J."/>
            <person name="Delcher A.L."/>
            <person name="Salzberg S.L."/>
            <person name="Silva J.C."/>
            <person name="Haas B.J."/>
            <person name="Majoros W.H."/>
            <person name="Farzad M."/>
            <person name="Carlton J.M."/>
            <person name="Smith R.K. Jr."/>
            <person name="Garg J."/>
            <person name="Pearlman R.E."/>
            <person name="Karrer K.M."/>
            <person name="Sun L."/>
            <person name="Manning G."/>
            <person name="Elde N.C."/>
            <person name="Turkewitz A.P."/>
            <person name="Asai D.J."/>
            <person name="Wilkes D.E."/>
            <person name="Wang Y."/>
            <person name="Cai H."/>
            <person name="Collins K."/>
            <person name="Stewart B.A."/>
            <person name="Lee S.R."/>
            <person name="Wilamowska K."/>
            <person name="Weinberg Z."/>
            <person name="Ruzzo W.L."/>
            <person name="Wloga D."/>
            <person name="Gaertig J."/>
            <person name="Frankel J."/>
            <person name="Tsao C.-C."/>
            <person name="Gorovsky M.A."/>
            <person name="Keeling P.J."/>
            <person name="Waller R.F."/>
            <person name="Patron N.J."/>
            <person name="Cherry J.M."/>
            <person name="Stover N.A."/>
            <person name="Krieger C.J."/>
            <person name="del Toro C."/>
            <person name="Ryder H.F."/>
            <person name="Williamson S.C."/>
            <person name="Barbeau R.A."/>
            <person name="Hamilton E.P."/>
            <person name="Orias E."/>
        </authorList>
    </citation>
    <scope>NUCLEOTIDE SEQUENCE [LARGE SCALE GENOMIC DNA]</scope>
    <source>
        <strain evidence="2">SB210</strain>
    </source>
</reference>
<gene>
    <name evidence="1" type="ORF">TTHERM_00322940</name>
</gene>
<dbReference type="HOGENOM" id="CLU_2126085_0_0_1"/>
<protein>
    <submittedName>
        <fullName evidence="1">Transmembrane protein, putative</fullName>
    </submittedName>
</protein>
<dbReference type="Proteomes" id="UP000009168">
    <property type="component" value="Unassembled WGS sequence"/>
</dbReference>
<accession>Q237J1</accession>
<name>Q237J1_TETTS</name>